<comment type="caution">
    <text evidence="1">The sequence shown here is derived from an EMBL/GenBank/DDBJ whole genome shotgun (WGS) entry which is preliminary data.</text>
</comment>
<reference evidence="1" key="1">
    <citation type="submission" date="2021-03" db="EMBL/GenBank/DDBJ databases">
        <title>Draft genome sequence of rust myrtle Austropuccinia psidii MF-1, a brazilian biotype.</title>
        <authorList>
            <person name="Quecine M.C."/>
            <person name="Pachon D.M.R."/>
            <person name="Bonatelli M.L."/>
            <person name="Correr F.H."/>
            <person name="Franceschini L.M."/>
            <person name="Leite T.F."/>
            <person name="Margarido G.R.A."/>
            <person name="Almeida C.A."/>
            <person name="Ferrarezi J.A."/>
            <person name="Labate C.A."/>
        </authorList>
    </citation>
    <scope>NUCLEOTIDE SEQUENCE</scope>
    <source>
        <strain evidence="1">MF-1</strain>
    </source>
</reference>
<protein>
    <submittedName>
        <fullName evidence="1">Uncharacterized protein</fullName>
    </submittedName>
</protein>
<evidence type="ECO:0000313" key="1">
    <source>
        <dbReference type="EMBL" id="MBW0464907.1"/>
    </source>
</evidence>
<dbReference type="AlphaFoldDB" id="A0A9Q3GFY9"/>
<proteinExistence type="predicted"/>
<gene>
    <name evidence="1" type="ORF">O181_004622</name>
</gene>
<dbReference type="Proteomes" id="UP000765509">
    <property type="component" value="Unassembled WGS sequence"/>
</dbReference>
<evidence type="ECO:0000313" key="2">
    <source>
        <dbReference type="Proteomes" id="UP000765509"/>
    </source>
</evidence>
<dbReference type="EMBL" id="AVOT02000913">
    <property type="protein sequence ID" value="MBW0464907.1"/>
    <property type="molecule type" value="Genomic_DNA"/>
</dbReference>
<accession>A0A9Q3GFY9</accession>
<keyword evidence="2" id="KW-1185">Reference proteome</keyword>
<name>A0A9Q3GFY9_9BASI</name>
<sequence>MQQGVSNHLQLRTLTPSYKRLPSNLIRDLTTRSLAEALDKKQIDPLSSENHSKWINKVKIELTIKNINIFLKAYWISSLPNKAPEEEVELFQDIF</sequence>
<organism evidence="1 2">
    <name type="scientific">Austropuccinia psidii MF-1</name>
    <dbReference type="NCBI Taxonomy" id="1389203"/>
    <lineage>
        <taxon>Eukaryota</taxon>
        <taxon>Fungi</taxon>
        <taxon>Dikarya</taxon>
        <taxon>Basidiomycota</taxon>
        <taxon>Pucciniomycotina</taxon>
        <taxon>Pucciniomycetes</taxon>
        <taxon>Pucciniales</taxon>
        <taxon>Sphaerophragmiaceae</taxon>
        <taxon>Austropuccinia</taxon>
    </lineage>
</organism>